<evidence type="ECO:0000313" key="1">
    <source>
        <dbReference type="EMBL" id="THG43029.1"/>
    </source>
</evidence>
<accession>A0AC61S3V0</accession>
<proteinExistence type="predicted"/>
<sequence length="114" mass="12206">MKKLLSFLCALMISVFTYADSTTCPVANSNGATASLENTSGTSGKLGQISITVCISGEHKNTNVLVNIYDADTNSKVGTLVINVPWNQDCNSGTKNGLAPEHNYYFKIHNASCR</sequence>
<protein>
    <submittedName>
        <fullName evidence="1">Uncharacterized protein</fullName>
    </submittedName>
</protein>
<dbReference type="EMBL" id="SSTG01000201">
    <property type="protein sequence ID" value="THG43029.1"/>
    <property type="molecule type" value="Genomic_DNA"/>
</dbReference>
<reference evidence="1" key="1">
    <citation type="submission" date="2019-04" db="EMBL/GenBank/DDBJ databases">
        <title>Microbes associate with the intestines of laboratory mice.</title>
        <authorList>
            <person name="Navarre W."/>
            <person name="Wong E."/>
            <person name="Huang K.C."/>
            <person name="Tropini C."/>
            <person name="Ng K."/>
            <person name="Yu B."/>
        </authorList>
    </citation>
    <scope>NUCLEOTIDE SEQUENCE</scope>
    <source>
        <strain evidence="1">NM86_A22</strain>
    </source>
</reference>
<gene>
    <name evidence="1" type="ORF">E5990_10560</name>
</gene>
<dbReference type="Proteomes" id="UP000305401">
    <property type="component" value="Unassembled WGS sequence"/>
</dbReference>
<evidence type="ECO:0000313" key="2">
    <source>
        <dbReference type="Proteomes" id="UP000305401"/>
    </source>
</evidence>
<comment type="caution">
    <text evidence="1">The sequence shown here is derived from an EMBL/GenBank/DDBJ whole genome shotgun (WGS) entry which is preliminary data.</text>
</comment>
<name>A0AC61S3V0_9BACT</name>
<organism evidence="1 2">
    <name type="scientific">Muribaculum caecicola</name>
    <dbReference type="NCBI Taxonomy" id="3038144"/>
    <lineage>
        <taxon>Bacteria</taxon>
        <taxon>Pseudomonadati</taxon>
        <taxon>Bacteroidota</taxon>
        <taxon>Bacteroidia</taxon>
        <taxon>Bacteroidales</taxon>
        <taxon>Muribaculaceae</taxon>
        <taxon>Muribaculum</taxon>
    </lineage>
</organism>
<keyword evidence="2" id="KW-1185">Reference proteome</keyword>